<dbReference type="EMBL" id="HG937694">
    <property type="protein sequence ID" value="CDP38196.1"/>
    <property type="molecule type" value="Genomic_DNA"/>
</dbReference>
<name>A0A060TGD3_BLAAD</name>
<protein>
    <submittedName>
        <fullName evidence="1">ARAD1D29238p</fullName>
    </submittedName>
</protein>
<reference evidence="1" key="2">
    <citation type="submission" date="2014-06" db="EMBL/GenBank/DDBJ databases">
        <title>The complete genome of Blastobotrys (Arxula) adeninivorans LS3 - a yeast of biotechnological interest.</title>
        <authorList>
            <person name="Kunze G."/>
            <person name="Gaillardin C."/>
            <person name="Czernicka M."/>
            <person name="Durrens P."/>
            <person name="Martin T."/>
            <person name="Boer E."/>
            <person name="Gabaldon T."/>
            <person name="Cruz J."/>
            <person name="Talla E."/>
            <person name="Marck C."/>
            <person name="Goffeau A."/>
            <person name="Barbe V."/>
            <person name="Baret P."/>
            <person name="Baronian K."/>
            <person name="Beier S."/>
            <person name="Bleykasten C."/>
            <person name="Bode R."/>
            <person name="Casaregola S."/>
            <person name="Despons L."/>
            <person name="Fairhead C."/>
            <person name="Giersberg M."/>
            <person name="Gierski P."/>
            <person name="Hahnel U."/>
            <person name="Hartmann A."/>
            <person name="Jankowska D."/>
            <person name="Jubin C."/>
            <person name="Jung P."/>
            <person name="Lafontaine I."/>
            <person name="Leh-Louis V."/>
            <person name="Lemaire M."/>
            <person name="Marcet-Houben M."/>
            <person name="Mascher M."/>
            <person name="Morel G."/>
            <person name="Richard G.-F."/>
            <person name="Riechen J."/>
            <person name="Sacerdot C."/>
            <person name="Sarkar A."/>
            <person name="Savel G."/>
            <person name="Schacherer J."/>
            <person name="Sherman D."/>
            <person name="Straub M.-L."/>
            <person name="Stein N."/>
            <person name="Thierry A."/>
            <person name="Trautwein-Schult A."/>
            <person name="Westhof E."/>
            <person name="Worch S."/>
            <person name="Dujon B."/>
            <person name="Souciet J.-L."/>
            <person name="Wincker P."/>
            <person name="Scholz U."/>
            <person name="Neuveglise N."/>
        </authorList>
    </citation>
    <scope>NUCLEOTIDE SEQUENCE</scope>
    <source>
        <strain evidence="1">LS3</strain>
    </source>
</reference>
<proteinExistence type="predicted"/>
<reference evidence="1" key="1">
    <citation type="submission" date="2014-02" db="EMBL/GenBank/DDBJ databases">
        <authorList>
            <person name="Genoscope - CEA"/>
        </authorList>
    </citation>
    <scope>NUCLEOTIDE SEQUENCE</scope>
    <source>
        <strain evidence="1">LS3</strain>
    </source>
</reference>
<organism evidence="1">
    <name type="scientific">Blastobotrys adeninivorans</name>
    <name type="common">Yeast</name>
    <name type="synonym">Arxula adeninivorans</name>
    <dbReference type="NCBI Taxonomy" id="409370"/>
    <lineage>
        <taxon>Eukaryota</taxon>
        <taxon>Fungi</taxon>
        <taxon>Dikarya</taxon>
        <taxon>Ascomycota</taxon>
        <taxon>Saccharomycotina</taxon>
        <taxon>Dipodascomycetes</taxon>
        <taxon>Dipodascales</taxon>
        <taxon>Trichomonascaceae</taxon>
        <taxon>Blastobotrys</taxon>
    </lineage>
</organism>
<evidence type="ECO:0000313" key="1">
    <source>
        <dbReference type="EMBL" id="CDP38196.1"/>
    </source>
</evidence>
<dbReference type="AlphaFoldDB" id="A0A060TGD3"/>
<gene>
    <name evidence="1" type="ORF">GNLVRS02_ARAD1D29238g</name>
</gene>
<sequence>MLTRKLVSRIPAVATCLRSRSISILSRKKPVKGQNPLAQRVSEGFKDAIISLTEASRPPGPPPTVISLPGHLRSIKDPNSQFQAILKGSYVENPTQLLSLYEPLKGSLGLDTTVQLAVSLYRQGHCTAACEVLLENYLVGGLSNLLSVIATRVIPDIVGDDDWTRTSLVACDIVYSLVTELNQTGLAHQLVSALGIGAEMLDHVEAVAGLYESASTNQLLVDAVPFEKKKVFIPFRIDLTFPDSQSRTCIFPQSFGDTTIPLWTRIKILELALTLPSQAVDSLISLIFTRYGVNLFSQKGALAATIRSILGHSAQLQEQQETHRLRQFRTMTINGLARSLKLTKCRFYAGDLAHVPKLAYKPKDVTTLWKAFVRHHRNHNMTIAETRNVLSKFVETSIDHHQSFAVTEVIKFGGQDEWVPSELLAKSIRYVMSAKRSSSIYTDPARAYLDNEDVDTTLLERILKYAPKKTLNRALRSVFHQLQSSDVVSGRFLWNLVLAMQNSSTFETFPHSIERLAAAVVARRPQVEVLRYMSLPKVTAKGVRHALKEYIILLKSANDASEVKLQADAQLILAGLVLIKEKSEGIEPSKTAESGNVDFGSVIMELFNGWDDKRAVELVHLLHSQELDPSPEMLLQTAVQLMNRHKYHLVVKLFDRVPTVPESTIHLFLIRASYGDPGAVTQLRKWMRAKNMQIPPHVLRKMLIGYAYSQCLTAATSARLIAKIIRELHRNKCRIGRKAAAAIVVSTIQRAERTGWGSRTRLEWALRIAYREKVDPKLVQSWFQHLDVMRVNRTGYWSSRYYHRPQFS</sequence>
<accession>A0A060TGD3</accession>